<sequence>MTLPAPRLDDRRFQDLVDDAKRFIAVSCPEWTDHNVSDPGVTLLEAFAQMVDELLYRLNRVPDRLYVEFLNLLGVSPHPPAAATTDIVFWLTAPRPHDVTIPGGTEAATRRTEDRPAVVFTTTDATSVRPRRLTHIGSQPADAEPAVRSASRLGDGRLDAFSPNPAVGDGLLFGLNDAAGAMAVRLTLDCAVRGVGVDPLAPTLRWEAYTGSDWTACDVVSDGTGGLNQAGEVLLVVPRSHAAATLGGVRAGWLRCRLIEADSGAPTYSASPVVRSASADAVGAVAPAVHATTVADEVLGLSEGVPGQQFPLAAHPVVADGTEFIVEVGAGAGWESWRETDTFAGLDAGERRITVDRSSGTVRFPPAVREPDGSLRAFGAVPPKGAPLVVRRYRIGGGLVGNLSAGSLVVVRSGIPFVGRCENRAAATGGADGETVEEAKVRGPLILRTRDRAVTPEDYEQLVRRSTPGVARVHCIPASESGASGEVRVLVVPRVAIGEDGRRELADLQPSAELLTQIRDELEPRRSAGARVLLRTPDYRGVTVVASLAARPRVAVASLRTAALQALYRYLDPLTGGADGTGWPFGRPLSAGELHAVLHNLTGTELVDEVLLFPADPDKGTRGEPTQRLEWGAESVPFSYEHRVRVTAGV</sequence>
<name>A0ABX5SSR8_9MICO</name>
<proteinExistence type="predicted"/>
<dbReference type="Proteomes" id="UP000295748">
    <property type="component" value="Chromosome"/>
</dbReference>
<dbReference type="NCBIfam" id="TIGR02243">
    <property type="entry name" value="putative baseplate assembly protein"/>
    <property type="match status" value="1"/>
</dbReference>
<protein>
    <submittedName>
        <fullName evidence="1">Baseplate assembly protein</fullName>
    </submittedName>
</protein>
<reference evidence="1 2" key="1">
    <citation type="submission" date="2019-03" db="EMBL/GenBank/DDBJ databases">
        <authorList>
            <person name="Dong K."/>
        </authorList>
    </citation>
    <scope>NUCLEOTIDE SEQUENCE [LARGE SCALE GENOMIC DNA]</scope>
    <source>
        <strain evidence="2">dk512</strain>
    </source>
</reference>
<keyword evidence="2" id="KW-1185">Reference proteome</keyword>
<accession>A0ABX5SSR8</accession>
<evidence type="ECO:0000313" key="1">
    <source>
        <dbReference type="EMBL" id="QBR89191.1"/>
    </source>
</evidence>
<dbReference type="InterPro" id="IPR011749">
    <property type="entry name" value="CHP02243"/>
</dbReference>
<organism evidence="1 2">
    <name type="scientific">Microbacterium wangchenii</name>
    <dbReference type="NCBI Taxonomy" id="2541726"/>
    <lineage>
        <taxon>Bacteria</taxon>
        <taxon>Bacillati</taxon>
        <taxon>Actinomycetota</taxon>
        <taxon>Actinomycetes</taxon>
        <taxon>Micrococcales</taxon>
        <taxon>Microbacteriaceae</taxon>
        <taxon>Microbacterium</taxon>
    </lineage>
</organism>
<dbReference type="RefSeq" id="WP_135067447.1">
    <property type="nucleotide sequence ID" value="NZ_CP038266.1"/>
</dbReference>
<dbReference type="EMBL" id="CP038266">
    <property type="protein sequence ID" value="QBR89191.1"/>
    <property type="molecule type" value="Genomic_DNA"/>
</dbReference>
<gene>
    <name evidence="1" type="ORF">E4K62_11145</name>
</gene>
<evidence type="ECO:0000313" key="2">
    <source>
        <dbReference type="Proteomes" id="UP000295748"/>
    </source>
</evidence>